<evidence type="ECO:0000259" key="3">
    <source>
        <dbReference type="Pfam" id="PF04355"/>
    </source>
</evidence>
<accession>A0A7Z7N5E6</accession>
<gene>
    <name evidence="4" type="ORF">SAMN05446927_5368</name>
</gene>
<dbReference type="Pfam" id="PF04355">
    <property type="entry name" value="BamE"/>
    <property type="match status" value="1"/>
</dbReference>
<protein>
    <submittedName>
        <fullName evidence="4">Outer membrane protein assembly factor BamE, lipoprotein component of the BamABCDE complex</fullName>
    </submittedName>
</protein>
<keyword evidence="5" id="KW-1185">Reference proteome</keyword>
<dbReference type="PROSITE" id="PS51257">
    <property type="entry name" value="PROKAR_LIPOPROTEIN"/>
    <property type="match status" value="1"/>
</dbReference>
<organism evidence="4 5">
    <name type="scientific">Caballeronia arationis</name>
    <dbReference type="NCBI Taxonomy" id="1777142"/>
    <lineage>
        <taxon>Bacteria</taxon>
        <taxon>Pseudomonadati</taxon>
        <taxon>Pseudomonadota</taxon>
        <taxon>Betaproteobacteria</taxon>
        <taxon>Burkholderiales</taxon>
        <taxon>Burkholderiaceae</taxon>
        <taxon>Caballeronia</taxon>
    </lineage>
</organism>
<dbReference type="AlphaFoldDB" id="A0A7Z7N5E6"/>
<dbReference type="InterPro" id="IPR037873">
    <property type="entry name" value="BamE-like"/>
</dbReference>
<dbReference type="GO" id="GO:0019867">
    <property type="term" value="C:outer membrane"/>
    <property type="evidence" value="ECO:0007669"/>
    <property type="project" value="InterPro"/>
</dbReference>
<keyword evidence="4" id="KW-0449">Lipoprotein</keyword>
<dbReference type="InterPro" id="IPR007450">
    <property type="entry name" value="BamE_dom"/>
</dbReference>
<dbReference type="Gene3D" id="3.30.1450.10">
    <property type="match status" value="1"/>
</dbReference>
<dbReference type="RefSeq" id="WP_087134974.1">
    <property type="nucleotide sequence ID" value="NZ_FCOG02000019.1"/>
</dbReference>
<proteinExistence type="predicted"/>
<evidence type="ECO:0000256" key="2">
    <source>
        <dbReference type="ARBA" id="ARBA00023136"/>
    </source>
</evidence>
<evidence type="ECO:0000256" key="1">
    <source>
        <dbReference type="ARBA" id="ARBA00022729"/>
    </source>
</evidence>
<dbReference type="OrthoDB" id="9782229at2"/>
<sequence length="187" mass="20819">MTKEIFRPLSRRTPVWMALAVALSATVLMQGCATRSQLSDDGMHDKLDFPAADSSTWTRNGSFPLVEALRKLKPGMTKDQIATLMGRPQYREGFFGVREWDYRLNVTNEAGAPQFVCQLKVVFSSRNEARNYYRKCGENVETLLDGKWRKYEPPVEVTVPAAATSRDGVAATAAAVTGEPIATERLK</sequence>
<evidence type="ECO:0000313" key="5">
    <source>
        <dbReference type="Proteomes" id="UP000219522"/>
    </source>
</evidence>
<feature type="domain" description="Outer membrane protein assembly factor BamE" evidence="3">
    <location>
        <begin position="61"/>
        <end position="131"/>
    </location>
</feature>
<keyword evidence="2" id="KW-0472">Membrane</keyword>
<comment type="caution">
    <text evidence="4">The sequence shown here is derived from an EMBL/GenBank/DDBJ whole genome shotgun (WGS) entry which is preliminary data.</text>
</comment>
<evidence type="ECO:0000313" key="4">
    <source>
        <dbReference type="EMBL" id="SOE82062.1"/>
    </source>
</evidence>
<dbReference type="EMBL" id="OCSU01000002">
    <property type="protein sequence ID" value="SOE82062.1"/>
    <property type="molecule type" value="Genomic_DNA"/>
</dbReference>
<keyword evidence="1" id="KW-0732">Signal</keyword>
<dbReference type="Proteomes" id="UP000219522">
    <property type="component" value="Unassembled WGS sequence"/>
</dbReference>
<name>A0A7Z7N5E6_9BURK</name>
<reference evidence="4 5" key="1">
    <citation type="submission" date="2017-09" db="EMBL/GenBank/DDBJ databases">
        <authorList>
            <person name="Varghese N."/>
            <person name="Submissions S."/>
        </authorList>
    </citation>
    <scope>NUCLEOTIDE SEQUENCE [LARGE SCALE GENOMIC DNA]</scope>
    <source>
        <strain evidence="4 5">OK806</strain>
    </source>
</reference>